<dbReference type="EMBL" id="VOIH02000006">
    <property type="protein sequence ID" value="KAF3443899.1"/>
    <property type="molecule type" value="Genomic_DNA"/>
</dbReference>
<organism evidence="3 4">
    <name type="scientific">Rhamnella rubrinervis</name>
    <dbReference type="NCBI Taxonomy" id="2594499"/>
    <lineage>
        <taxon>Eukaryota</taxon>
        <taxon>Viridiplantae</taxon>
        <taxon>Streptophyta</taxon>
        <taxon>Embryophyta</taxon>
        <taxon>Tracheophyta</taxon>
        <taxon>Spermatophyta</taxon>
        <taxon>Magnoliopsida</taxon>
        <taxon>eudicotyledons</taxon>
        <taxon>Gunneridae</taxon>
        <taxon>Pentapetalae</taxon>
        <taxon>rosids</taxon>
        <taxon>fabids</taxon>
        <taxon>Rosales</taxon>
        <taxon>Rhamnaceae</taxon>
        <taxon>rhamnoid group</taxon>
        <taxon>Rhamneae</taxon>
        <taxon>Rhamnella</taxon>
    </lineage>
</organism>
<feature type="compositionally biased region" description="Basic and acidic residues" evidence="2">
    <location>
        <begin position="2109"/>
        <end position="2141"/>
    </location>
</feature>
<feature type="compositionally biased region" description="Polar residues" evidence="2">
    <location>
        <begin position="2091"/>
        <end position="2106"/>
    </location>
</feature>
<dbReference type="OrthoDB" id="192608at2759"/>
<protein>
    <recommendedName>
        <fullName evidence="5">HEAT repeat-containing protein 5B</fullName>
    </recommendedName>
</protein>
<evidence type="ECO:0000313" key="4">
    <source>
        <dbReference type="Proteomes" id="UP000796880"/>
    </source>
</evidence>
<feature type="region of interest" description="Disordered" evidence="2">
    <location>
        <begin position="1965"/>
        <end position="2257"/>
    </location>
</feature>
<proteinExistence type="inferred from homology"/>
<feature type="compositionally biased region" description="Basic and acidic residues" evidence="2">
    <location>
        <begin position="2218"/>
        <end position="2242"/>
    </location>
</feature>
<dbReference type="SUPFAM" id="SSF48371">
    <property type="entry name" value="ARM repeat"/>
    <property type="match status" value="2"/>
</dbReference>
<dbReference type="PANTHER" id="PTHR46975">
    <property type="entry name" value="PROTEIN SWEETIE"/>
    <property type="match status" value="1"/>
</dbReference>
<gene>
    <name evidence="3" type="ORF">FNV43_RR13589</name>
</gene>
<dbReference type="InterPro" id="IPR016024">
    <property type="entry name" value="ARM-type_fold"/>
</dbReference>
<dbReference type="Proteomes" id="UP000796880">
    <property type="component" value="Unassembled WGS sequence"/>
</dbReference>
<comment type="caution">
    <text evidence="3">The sequence shown here is derived from an EMBL/GenBank/DDBJ whole genome shotgun (WGS) entry which is preliminary data.</text>
</comment>
<dbReference type="InterPro" id="IPR011989">
    <property type="entry name" value="ARM-like"/>
</dbReference>
<feature type="compositionally biased region" description="Basic and acidic residues" evidence="2">
    <location>
        <begin position="2174"/>
        <end position="2188"/>
    </location>
</feature>
<dbReference type="Pfam" id="PF20210">
    <property type="entry name" value="Laa1_Sip1_HTR5"/>
    <property type="match status" value="1"/>
</dbReference>
<dbReference type="Gene3D" id="1.25.10.10">
    <property type="entry name" value="Leucine-rich Repeat Variant"/>
    <property type="match status" value="1"/>
</dbReference>
<name>A0A8K0MEH8_9ROSA</name>
<dbReference type="InterPro" id="IPR044218">
    <property type="entry name" value="SWEETIE"/>
</dbReference>
<feature type="compositionally biased region" description="Polar residues" evidence="2">
    <location>
        <begin position="1987"/>
        <end position="1997"/>
    </location>
</feature>
<dbReference type="PANTHER" id="PTHR46975:SF2">
    <property type="entry name" value="PROTEIN SWEETIE"/>
    <property type="match status" value="1"/>
</dbReference>
<reference evidence="3" key="1">
    <citation type="submission" date="2020-03" db="EMBL/GenBank/DDBJ databases">
        <title>A high-quality chromosome-level genome assembly of a woody plant with both climbing and erect habits, Rhamnella rubrinervis.</title>
        <authorList>
            <person name="Lu Z."/>
            <person name="Yang Y."/>
            <person name="Zhu X."/>
            <person name="Sun Y."/>
        </authorList>
    </citation>
    <scope>NUCLEOTIDE SEQUENCE</scope>
    <source>
        <strain evidence="3">BYM</strain>
        <tissue evidence="3">Leaf</tissue>
    </source>
</reference>
<evidence type="ECO:0000256" key="1">
    <source>
        <dbReference type="ARBA" id="ARBA00008304"/>
    </source>
</evidence>
<accession>A0A8K0MEH8</accession>
<dbReference type="InterPro" id="IPR046837">
    <property type="entry name" value="Laa1/Sip1/HEATR5-like_HEAT"/>
</dbReference>
<sequence length="2257" mass="248781">MAKNYVRENVPLSRFGVLVAQLESIVASAVQQPPEPLLCFDLLSDLISAIDEEPKESILLWQRKCEDALYSLLILGARRPVRHLASVAMRLIISKGDGISIYSRASSLQGFLSDGKRNEPQKVAGATQCLGELYKHFGRRITSGLLETTMIATKLIKFNEEFVRQEALHMLQKALEGSGGGAASSAYTEGFRLIMRFAIVDKSFVVRIAAARCLNAFAIIGGPGLGMGELDNSASHCVKGLEDPNCSVRDAFAEALGSLLALGMNPDAQVQPRGKGSFTPAKKLDGGLQRHLTLPFTRASGPRSKDVRVGITLSWVFFLQAIRLKYLHPDSELQNFALQVIDMLRSDTSVDAHSLACVLYILRVGVTDQMTEPTQRSFLVFLGRHLQSLDASPSMKIAALRTLSYTLKTLGEVPSEFKEVLDDTVVAAVSHSSQLVRIEAALTLRSLAEVDPTCVGGLVSYGVTMLNALRENLSFEKGSDLQAELNSLHGQAAVLAVLMSISPKLPLGYPARLPRSVLEVSRKMLSESSRNPVVATVEKEAGWFLLSSLLASMPREELEDQVFDILSLWADLFTGNLDRETKQTGDLASRFCMWSAAVDALAAFLRCFVSPNSTNNGILLQPVLVYLSRALSFISAAKELPNLKPEIDIFVIRTLIAYQSLPDPMAYKNDHPQIIQLCTVPFRNAAGCEESSCLRSLLDKRDAWLGPWIPGRDWFEDELRAFQGGKDGLMPSIWENEISSFPQPEPINKTLVNQMLLCFGVMFASQNSGGMLSLLGMIEQCLKAGKKQPWHAASVTNICVGLLAGFKALLHLRPQPLGVEILNSAQAIFQSILAEGDICASQRRASSEGLGLLARLGNDVFTARMTRLLLADLTGATDANYAGSIALALGCIHRSAGGMALSTLVPATVSSISLLAKSSIAGLQIWSLHGLLLTVEAAGLSYVSHVQATLGLALDILLSEENGWVVLQQGVGRLINAIVAVLGPELAPGSIFFSRCKSVIAEISSGVETATMLENVRFTQQLVIFAPQAVSVHSHVQTLLPTLSSRQPTLRHHAVSTLRHLIEKDPVSIVDEQIEENLFCMLDEETDKEIGDLVRTTIMRLLYASCPSCPSQWISICRNVVLATSTRRVVERNKNHVENDGTDGDTSLDFGHDDETMVSSSRGLPVHEASTVLLNRDKHLRYRTRVFAAECLSYLPRAVGKNPAHFDLSLARKQPYDGRASGDWLVLHIQELISLAYQISTIQFENMRPIGVGLLGAIMDKFERTPDPELPGHLLLEQYQAQLVSAVRMALDSSAGPVLLEAGLQLATKILTNGIIRGDQAAVKRLFSLISRPLSEFKDLYYPSFAEWVSCKIKIRLLAAHASLKCYTYAFLRRLEIGVRDEYLALLPLFSKSSSILGKYWIRILQDYCYTCISLHLKQKWDPFLDGIQSPLVSSKLQPCLEESWPVILQALALDAVPVNQDGNRHTGTTVENISGNSLLSGYTMVELESGEYQFLWGFSLLVLFWGQHPIRSKLKIPLACAKSNYEGESPTEDLDSPAMNLYEIVLPVFQFLSTESFASVGFLTIEICRELLQVFSYFIYKDNSWSSLSVPVLSQIVQNCPESFFEMENFAYSAMELCMAYLFKLFQSDDAMSIHNPNWEDLLSSLFVIAKTLVKHFQPKKQLTSAALAFLLIAYKCIGKASTDLCFSKVNDFSKSTSLLWKKYIDDKSDVGDDFIHHMRMIFGACLNELSNLSKDCILSIHLSENKSDLRILLQAKLVFSLEQTLLFAKLIHEMEFLDQDGDRGRPVYFTMFKHCSKCIQTVLSDSNIKVQAIGLQVLKGMLQRGTNAEDNTFLLCFAGELIQDVFMIIQKMLKKPITKESATVAGECLRFLVLLQTVSRDGKCQRGFINLILEALVMVILASEDGFSQELNDIRGTAVRFVSHLAQIPSSAVHFKDAFLSMPVSHRQQLQGVIRASVTPGQSATEVKPATPSLGIQLPVPTVGSREQNYPQPATTVHPDKDEVEEDDEDEDEDDWDNFQSFPASANAAGSVPNEESVVEESYQIGNPSVSKTNAGSDFFQEHSISQPPDNKNDIGDTDQDAGEGEVVSDTQGDGASVERNITQDILKAEEPRDFQGDENSTEQRDQKYKREEVPREEREEPTESSQLSEQIPTDLDPVQGAEGSAEVNLDVGHELRKEESSDTKIEPLLSVSEQSEPLPLDEEAVNSQDQIQLKEANKASQKESMAEEEGGEQKPERSSGSKSPKGKKDDDAKL</sequence>
<comment type="similarity">
    <text evidence="1">Belongs to the HEATR5 family.</text>
</comment>
<evidence type="ECO:0000313" key="3">
    <source>
        <dbReference type="EMBL" id="KAF3443899.1"/>
    </source>
</evidence>
<keyword evidence="4" id="KW-1185">Reference proteome</keyword>
<dbReference type="GO" id="GO:0005975">
    <property type="term" value="P:carbohydrate metabolic process"/>
    <property type="evidence" value="ECO:0007669"/>
    <property type="project" value="InterPro"/>
</dbReference>
<feature type="compositionally biased region" description="Polar residues" evidence="2">
    <location>
        <begin position="2046"/>
        <end position="2058"/>
    </location>
</feature>
<evidence type="ECO:0008006" key="5">
    <source>
        <dbReference type="Google" id="ProtNLM"/>
    </source>
</evidence>
<evidence type="ECO:0000256" key="2">
    <source>
        <dbReference type="SAM" id="MobiDB-lite"/>
    </source>
</evidence>
<feature type="compositionally biased region" description="Acidic residues" evidence="2">
    <location>
        <begin position="2004"/>
        <end position="2019"/>
    </location>
</feature>